<feature type="transmembrane region" description="Helical" evidence="7">
    <location>
        <begin position="373"/>
        <end position="398"/>
    </location>
</feature>
<comment type="subcellular location">
    <subcellularLocation>
        <location evidence="1 7">Cell inner membrane</location>
        <topology evidence="1 7">Multi-pass membrane protein</topology>
    </subcellularLocation>
</comment>
<dbReference type="GO" id="GO:0005886">
    <property type="term" value="C:plasma membrane"/>
    <property type="evidence" value="ECO:0007669"/>
    <property type="project" value="UniProtKB-SubCell"/>
</dbReference>
<dbReference type="InterPro" id="IPR004681">
    <property type="entry name" value="TRAP_DctM"/>
</dbReference>
<dbReference type="PANTHER" id="PTHR33362">
    <property type="entry name" value="SIALIC ACID TRAP TRANSPORTER PERMEASE PROTEIN SIAT-RELATED"/>
    <property type="match status" value="1"/>
</dbReference>
<keyword evidence="5 7" id="KW-1133">Transmembrane helix</keyword>
<keyword evidence="6 7" id="KW-0472">Membrane</keyword>
<reference evidence="9 10" key="1">
    <citation type="submission" date="2016-06" db="EMBL/GenBank/DDBJ databases">
        <title>Genome sequence of halotolerant plant growth promoting strain of Halomonas elongata HEK1 isolated from salterns of Rann of Kutch, Gujarat, India.</title>
        <authorList>
            <person name="Gaba S."/>
            <person name="Singh R.N."/>
            <person name="Abrol S."/>
            <person name="Kaushik R."/>
            <person name="Saxena A.K."/>
        </authorList>
    </citation>
    <scope>NUCLEOTIDE SEQUENCE [LARGE SCALE GENOMIC DNA]</scope>
    <source>
        <strain evidence="9 10">HEK1</strain>
    </source>
</reference>
<name>A0A1B8P6J1_HALEL</name>
<keyword evidence="3 7" id="KW-0997">Cell inner membrane</keyword>
<dbReference type="GO" id="GO:0022857">
    <property type="term" value="F:transmembrane transporter activity"/>
    <property type="evidence" value="ECO:0007669"/>
    <property type="project" value="UniProtKB-UniRule"/>
</dbReference>
<keyword evidence="7" id="KW-0813">Transport</keyword>
<feature type="transmembrane region" description="Helical" evidence="7">
    <location>
        <begin position="229"/>
        <end position="251"/>
    </location>
</feature>
<evidence type="ECO:0000259" key="8">
    <source>
        <dbReference type="Pfam" id="PF06808"/>
    </source>
</evidence>
<evidence type="ECO:0000256" key="4">
    <source>
        <dbReference type="ARBA" id="ARBA00022692"/>
    </source>
</evidence>
<keyword evidence="4 7" id="KW-0812">Transmembrane</keyword>
<evidence type="ECO:0000256" key="7">
    <source>
        <dbReference type="RuleBase" id="RU369079"/>
    </source>
</evidence>
<comment type="caution">
    <text evidence="9">The sequence shown here is derived from an EMBL/GenBank/DDBJ whole genome shotgun (WGS) entry which is preliminary data.</text>
</comment>
<feature type="transmembrane region" description="Helical" evidence="7">
    <location>
        <begin position="6"/>
        <end position="38"/>
    </location>
</feature>
<comment type="function">
    <text evidence="7">Part of the tripartite ATP-independent periplasmic (TRAP) transport system.</text>
</comment>
<feature type="domain" description="TRAP C4-dicarboxylate transport system permease DctM subunit" evidence="8">
    <location>
        <begin position="12"/>
        <end position="434"/>
    </location>
</feature>
<protein>
    <recommendedName>
        <fullName evidence="7">TRAP transporter large permease protein</fullName>
    </recommendedName>
</protein>
<evidence type="ECO:0000256" key="2">
    <source>
        <dbReference type="ARBA" id="ARBA00022475"/>
    </source>
</evidence>
<gene>
    <name evidence="9" type="primary">siaT_9</name>
    <name evidence="9" type="ORF">A8U91_02218</name>
</gene>
<keyword evidence="2" id="KW-1003">Cell membrane</keyword>
<sequence>MDPITLGIIVAVGLVALMAIGTPIAFALGGVSLLALLYDRGLPELTYFGETFFERIADFGFVAIPMFILMGAAVASSPTGRDLYRSLDLWMGRLPAGLAVSNIGACSIFAALSGSSPATCAAIGKMGIPEMRTRGYPNGVAAGCIAAGGTLGILIPPSVTMIIYGIASETSIGRLFIAGIVPGFMLAGLFMVWTIIACKLAGGYQTPMAQTAERLKETVKANADSNIKALMRVLPFLAVVAGILFALYGGVATPSEAAGVGAFLCLALAILIYRMWQVGPIKLIMRDSLRESVMIMLVIACAEVFAYALSSLFITQTVAGAIAELEVNRWVLMGVINVFLLVAGFFLPPVAVIVMTAPILLPIILAANFDPYWFAVVLTINLEIGLITPPVGLNLFIIKGIAPDISLRDILFGSLPYALCMVLGIVLLCFFPGLALWLPDLLMG</sequence>
<dbReference type="Proteomes" id="UP000092504">
    <property type="component" value="Unassembled WGS sequence"/>
</dbReference>
<comment type="subunit">
    <text evidence="7">The complex comprises the extracytoplasmic solute receptor protein and the two transmembrane proteins.</text>
</comment>
<dbReference type="PANTHER" id="PTHR33362:SF5">
    <property type="entry name" value="C4-DICARBOXYLATE TRAP TRANSPORTER LARGE PERMEASE PROTEIN DCTM"/>
    <property type="match status" value="1"/>
</dbReference>
<comment type="caution">
    <text evidence="7">Lacks conserved residue(s) required for the propagation of feature annotation.</text>
</comment>
<feature type="transmembrane region" description="Helical" evidence="7">
    <location>
        <begin position="59"/>
        <end position="78"/>
    </location>
</feature>
<dbReference type="PIRSF" id="PIRSF006066">
    <property type="entry name" value="HI0050"/>
    <property type="match status" value="1"/>
</dbReference>
<feature type="transmembrane region" description="Helical" evidence="7">
    <location>
        <begin position="257"/>
        <end position="273"/>
    </location>
</feature>
<dbReference type="PATRIC" id="fig|2746.7.peg.2273"/>
<dbReference type="InterPro" id="IPR010656">
    <property type="entry name" value="DctM"/>
</dbReference>
<organism evidence="9 10">
    <name type="scientific">Halomonas elongata</name>
    <dbReference type="NCBI Taxonomy" id="2746"/>
    <lineage>
        <taxon>Bacteria</taxon>
        <taxon>Pseudomonadati</taxon>
        <taxon>Pseudomonadota</taxon>
        <taxon>Gammaproteobacteria</taxon>
        <taxon>Oceanospirillales</taxon>
        <taxon>Halomonadaceae</taxon>
        <taxon>Halomonas</taxon>
    </lineage>
</organism>
<evidence type="ECO:0000313" key="10">
    <source>
        <dbReference type="Proteomes" id="UP000092504"/>
    </source>
</evidence>
<evidence type="ECO:0000256" key="5">
    <source>
        <dbReference type="ARBA" id="ARBA00022989"/>
    </source>
</evidence>
<dbReference type="AlphaFoldDB" id="A0A1B8P6J1"/>
<evidence type="ECO:0000313" key="9">
    <source>
        <dbReference type="EMBL" id="OBX37839.1"/>
    </source>
</evidence>
<dbReference type="EMBL" id="MAJD01000001">
    <property type="protein sequence ID" value="OBX37839.1"/>
    <property type="molecule type" value="Genomic_DNA"/>
</dbReference>
<proteinExistence type="inferred from homology"/>
<feature type="transmembrane region" description="Helical" evidence="7">
    <location>
        <begin position="293"/>
        <end position="315"/>
    </location>
</feature>
<feature type="transmembrane region" description="Helical" evidence="7">
    <location>
        <begin position="410"/>
        <end position="438"/>
    </location>
</feature>
<accession>A0A1B8P6J1</accession>
<evidence type="ECO:0000256" key="6">
    <source>
        <dbReference type="ARBA" id="ARBA00023136"/>
    </source>
</evidence>
<feature type="transmembrane region" description="Helical" evidence="7">
    <location>
        <begin position="175"/>
        <end position="198"/>
    </location>
</feature>
<evidence type="ECO:0000256" key="1">
    <source>
        <dbReference type="ARBA" id="ARBA00004429"/>
    </source>
</evidence>
<comment type="similarity">
    <text evidence="7">Belongs to the TRAP transporter large permease family.</text>
</comment>
<evidence type="ECO:0000256" key="3">
    <source>
        <dbReference type="ARBA" id="ARBA00022519"/>
    </source>
</evidence>
<dbReference type="NCBIfam" id="TIGR00786">
    <property type="entry name" value="dctM"/>
    <property type="match status" value="1"/>
</dbReference>
<dbReference type="Pfam" id="PF06808">
    <property type="entry name" value="DctM"/>
    <property type="match status" value="1"/>
</dbReference>
<feature type="transmembrane region" description="Helical" evidence="7">
    <location>
        <begin position="98"/>
        <end position="123"/>
    </location>
</feature>